<dbReference type="Pfam" id="PF25434">
    <property type="entry name" value="NUCB1_N"/>
    <property type="match status" value="1"/>
</dbReference>
<evidence type="ECO:0000256" key="14">
    <source>
        <dbReference type="ARBA" id="ARBA00023125"/>
    </source>
</evidence>
<keyword evidence="7" id="KW-0964">Secreted</keyword>
<dbReference type="PANTHER" id="PTHR19237">
    <property type="entry name" value="NUCLEOBINDIN"/>
    <property type="match status" value="1"/>
</dbReference>
<evidence type="ECO:0000256" key="1">
    <source>
        <dbReference type="ARBA" id="ARBA00004170"/>
    </source>
</evidence>
<evidence type="ECO:0000313" key="18">
    <source>
        <dbReference type="EMBL" id="UYV76246.1"/>
    </source>
</evidence>
<keyword evidence="15" id="KW-0472">Membrane</keyword>
<evidence type="ECO:0000256" key="4">
    <source>
        <dbReference type="ARBA" id="ARBA00004613"/>
    </source>
</evidence>
<comment type="subcellular location">
    <subcellularLocation>
        <location evidence="2">Cytoplasm</location>
    </subcellularLocation>
    <subcellularLocation>
        <location evidence="3">Golgi apparatus</location>
    </subcellularLocation>
    <subcellularLocation>
        <location evidence="1">Membrane</location>
        <topology evidence="1">Peripheral membrane protein</topology>
    </subcellularLocation>
    <subcellularLocation>
        <location evidence="4">Secreted</location>
    </subcellularLocation>
</comment>
<evidence type="ECO:0000256" key="11">
    <source>
        <dbReference type="ARBA" id="ARBA00022737"/>
    </source>
</evidence>
<keyword evidence="13" id="KW-0333">Golgi apparatus</keyword>
<evidence type="ECO:0000256" key="2">
    <source>
        <dbReference type="ARBA" id="ARBA00004496"/>
    </source>
</evidence>
<name>A0ABY6L7L7_9ARAC</name>
<dbReference type="EMBL" id="CP092875">
    <property type="protein sequence ID" value="UYV76246.1"/>
    <property type="molecule type" value="Genomic_DNA"/>
</dbReference>
<organism evidence="18 19">
    <name type="scientific">Cordylochernes scorpioides</name>
    <dbReference type="NCBI Taxonomy" id="51811"/>
    <lineage>
        <taxon>Eukaryota</taxon>
        <taxon>Metazoa</taxon>
        <taxon>Ecdysozoa</taxon>
        <taxon>Arthropoda</taxon>
        <taxon>Chelicerata</taxon>
        <taxon>Arachnida</taxon>
        <taxon>Pseudoscorpiones</taxon>
        <taxon>Cheliferoidea</taxon>
        <taxon>Chernetidae</taxon>
        <taxon>Cordylochernes</taxon>
    </lineage>
</organism>
<keyword evidence="6" id="KW-0963">Cytoplasm</keyword>
<dbReference type="PANTHER" id="PTHR19237:SF20">
    <property type="entry name" value="NUCLEOBINDIN 1"/>
    <property type="match status" value="1"/>
</dbReference>
<keyword evidence="10" id="KW-0732">Signal</keyword>
<evidence type="ECO:0000313" key="19">
    <source>
        <dbReference type="Proteomes" id="UP001235939"/>
    </source>
</evidence>
<keyword evidence="8" id="KW-0597">Phosphoprotein</keyword>
<dbReference type="SUPFAM" id="SSF47473">
    <property type="entry name" value="EF-hand"/>
    <property type="match status" value="1"/>
</dbReference>
<dbReference type="PROSITE" id="PS00018">
    <property type="entry name" value="EF_HAND_1"/>
    <property type="match status" value="1"/>
</dbReference>
<evidence type="ECO:0000256" key="6">
    <source>
        <dbReference type="ARBA" id="ARBA00022490"/>
    </source>
</evidence>
<evidence type="ECO:0000256" key="12">
    <source>
        <dbReference type="ARBA" id="ARBA00022837"/>
    </source>
</evidence>
<dbReference type="Proteomes" id="UP001235939">
    <property type="component" value="Chromosome 13"/>
</dbReference>
<dbReference type="PROSITE" id="PS50222">
    <property type="entry name" value="EF_HAND_2"/>
    <property type="match status" value="2"/>
</dbReference>
<gene>
    <name evidence="18" type="ORF">LAZ67_13003152</name>
</gene>
<evidence type="ECO:0000259" key="17">
    <source>
        <dbReference type="PROSITE" id="PS50222"/>
    </source>
</evidence>
<dbReference type="InterPro" id="IPR011992">
    <property type="entry name" value="EF-hand-dom_pair"/>
</dbReference>
<evidence type="ECO:0000256" key="5">
    <source>
        <dbReference type="ARBA" id="ARBA00008063"/>
    </source>
</evidence>
<keyword evidence="19" id="KW-1185">Reference proteome</keyword>
<evidence type="ECO:0000256" key="15">
    <source>
        <dbReference type="ARBA" id="ARBA00023136"/>
    </source>
</evidence>
<feature type="domain" description="EF-hand" evidence="17">
    <location>
        <begin position="319"/>
        <end position="354"/>
    </location>
</feature>
<dbReference type="Pfam" id="PF13499">
    <property type="entry name" value="EF-hand_7"/>
    <property type="match status" value="1"/>
</dbReference>
<evidence type="ECO:0000256" key="16">
    <source>
        <dbReference type="SAM" id="MobiDB-lite"/>
    </source>
</evidence>
<reference evidence="18 19" key="1">
    <citation type="submission" date="2022-01" db="EMBL/GenBank/DDBJ databases">
        <title>A chromosomal length assembly of Cordylochernes scorpioides.</title>
        <authorList>
            <person name="Zeh D."/>
            <person name="Zeh J."/>
        </authorList>
    </citation>
    <scope>NUCLEOTIDE SEQUENCE [LARGE SCALE GENOMIC DNA]</scope>
    <source>
        <strain evidence="18">IN4F17</strain>
        <tissue evidence="18">Whole Body</tissue>
    </source>
</reference>
<evidence type="ECO:0000256" key="10">
    <source>
        <dbReference type="ARBA" id="ARBA00022729"/>
    </source>
</evidence>
<feature type="compositionally biased region" description="Basic and acidic residues" evidence="16">
    <location>
        <begin position="224"/>
        <end position="244"/>
    </location>
</feature>
<evidence type="ECO:0000256" key="9">
    <source>
        <dbReference type="ARBA" id="ARBA00022658"/>
    </source>
</evidence>
<keyword evidence="14" id="KW-0238">DNA-binding</keyword>
<dbReference type="InterPro" id="IPR040250">
    <property type="entry name" value="Nucleobindin"/>
</dbReference>
<dbReference type="Gene3D" id="1.10.238.10">
    <property type="entry name" value="EF-hand"/>
    <property type="match status" value="1"/>
</dbReference>
<feature type="domain" description="EF-hand" evidence="17">
    <location>
        <begin position="270"/>
        <end position="305"/>
    </location>
</feature>
<dbReference type="InterPro" id="IPR018247">
    <property type="entry name" value="EF_Hand_1_Ca_BS"/>
</dbReference>
<sequence length="424" mass="50227">MVSCWSPRELSTLKEESDLVCVKMLRYYLAAIVLLALAGLAPAPPVVKSTEKPSSEAPTPDPNDHTTEVDDYGLEYGRYLQQVVQALEEDKDFAKKLENVSEDHIKVSAGEISLLPRTGEVARELEFVKHSVRTKLDELKRLEIDRLRELIRKQIEQNEIAEHEIQIPKHLDVHNRDTFEIKDLKNLILSATKDLEELDKKRRQEFKEYEMEKEYRYRESLKNMTEEERKEVEEKHKESIEKHKEHPKVHHPGSKPQLEQVWEEQDHMPKEEFNPKTFFSLHDVNGDGYLDIQEVEALLGLEVKKIYNENDDPVEMKEEYNRMREHIYKEVDTNRDSLISRDEFLDMTKKAGFEQDEGWKGLDEQQVYNEDDLREYEKHRQEELRKMYETYGNQLPNHVYPGDMPYYAYDPQVSFCHWNEVGDS</sequence>
<feature type="region of interest" description="Disordered" evidence="16">
    <location>
        <begin position="224"/>
        <end position="255"/>
    </location>
</feature>
<evidence type="ECO:0000256" key="7">
    <source>
        <dbReference type="ARBA" id="ARBA00022525"/>
    </source>
</evidence>
<evidence type="ECO:0000256" key="13">
    <source>
        <dbReference type="ARBA" id="ARBA00023034"/>
    </source>
</evidence>
<proteinExistence type="inferred from homology"/>
<keyword evidence="11" id="KW-0677">Repeat</keyword>
<evidence type="ECO:0000256" key="8">
    <source>
        <dbReference type="ARBA" id="ARBA00022553"/>
    </source>
</evidence>
<dbReference type="InterPro" id="IPR002048">
    <property type="entry name" value="EF_hand_dom"/>
</dbReference>
<comment type="similarity">
    <text evidence="5">Belongs to the nucleobindin family.</text>
</comment>
<protein>
    <submittedName>
        <fullName evidence="18">NUCB2</fullName>
    </submittedName>
</protein>
<evidence type="ECO:0000256" key="3">
    <source>
        <dbReference type="ARBA" id="ARBA00004555"/>
    </source>
</evidence>
<accession>A0ABY6L7L7</accession>
<dbReference type="InterPro" id="IPR057576">
    <property type="entry name" value="NUCB1_N"/>
</dbReference>
<keyword evidence="9" id="KW-0344">Guanine-nucleotide releasing factor</keyword>
<keyword evidence="12" id="KW-0106">Calcium</keyword>
<feature type="region of interest" description="Disordered" evidence="16">
    <location>
        <begin position="46"/>
        <end position="70"/>
    </location>
</feature>